<evidence type="ECO:0000256" key="7">
    <source>
        <dbReference type="ARBA" id="ARBA00022723"/>
    </source>
</evidence>
<dbReference type="InterPro" id="IPR050364">
    <property type="entry name" value="Cytochrome_P450_fung"/>
</dbReference>
<dbReference type="OrthoDB" id="2789670at2759"/>
<dbReference type="PANTHER" id="PTHR46300">
    <property type="entry name" value="P450, PUTATIVE (EUROFUNG)-RELATED-RELATED"/>
    <property type="match status" value="1"/>
</dbReference>
<dbReference type="GO" id="GO:0020037">
    <property type="term" value="F:heme binding"/>
    <property type="evidence" value="ECO:0007669"/>
    <property type="project" value="InterPro"/>
</dbReference>
<feature type="binding site" description="axial binding residue" evidence="13">
    <location>
        <position position="436"/>
    </location>
    <ligand>
        <name>heme</name>
        <dbReference type="ChEBI" id="CHEBI:30413"/>
    </ligand>
    <ligandPart>
        <name>Fe</name>
        <dbReference type="ChEBI" id="CHEBI:18248"/>
    </ligandPart>
</feature>
<comment type="cofactor">
    <cofactor evidence="1 13">
        <name>heme</name>
        <dbReference type="ChEBI" id="CHEBI:30413"/>
    </cofactor>
</comment>
<evidence type="ECO:0000313" key="16">
    <source>
        <dbReference type="Proteomes" id="UP000077266"/>
    </source>
</evidence>
<dbReference type="InterPro" id="IPR017972">
    <property type="entry name" value="Cyt_P450_CS"/>
</dbReference>
<keyword evidence="6" id="KW-0812">Transmembrane</keyword>
<protein>
    <submittedName>
        <fullName evidence="15">Cytochrome P450</fullName>
    </submittedName>
</protein>
<accession>A0A165Q3C2</accession>
<evidence type="ECO:0000256" key="2">
    <source>
        <dbReference type="ARBA" id="ARBA00004370"/>
    </source>
</evidence>
<evidence type="ECO:0000256" key="3">
    <source>
        <dbReference type="ARBA" id="ARBA00005179"/>
    </source>
</evidence>
<dbReference type="InParanoid" id="A0A165Q3C2"/>
<evidence type="ECO:0000256" key="6">
    <source>
        <dbReference type="ARBA" id="ARBA00022692"/>
    </source>
</evidence>
<evidence type="ECO:0000256" key="9">
    <source>
        <dbReference type="ARBA" id="ARBA00023002"/>
    </source>
</evidence>
<dbReference type="GO" id="GO:0016020">
    <property type="term" value="C:membrane"/>
    <property type="evidence" value="ECO:0007669"/>
    <property type="project" value="UniProtKB-SubCell"/>
</dbReference>
<dbReference type="GO" id="GO:0016705">
    <property type="term" value="F:oxidoreductase activity, acting on paired donors, with incorporation or reduction of molecular oxygen"/>
    <property type="evidence" value="ECO:0007669"/>
    <property type="project" value="InterPro"/>
</dbReference>
<keyword evidence="7 13" id="KW-0479">Metal-binding</keyword>
<organism evidence="15 16">
    <name type="scientific">Exidia glandulosa HHB12029</name>
    <dbReference type="NCBI Taxonomy" id="1314781"/>
    <lineage>
        <taxon>Eukaryota</taxon>
        <taxon>Fungi</taxon>
        <taxon>Dikarya</taxon>
        <taxon>Basidiomycota</taxon>
        <taxon>Agaricomycotina</taxon>
        <taxon>Agaricomycetes</taxon>
        <taxon>Auriculariales</taxon>
        <taxon>Exidiaceae</taxon>
        <taxon>Exidia</taxon>
    </lineage>
</organism>
<evidence type="ECO:0000256" key="13">
    <source>
        <dbReference type="PIRSR" id="PIRSR602401-1"/>
    </source>
</evidence>
<comment type="subcellular location">
    <subcellularLocation>
        <location evidence="2">Membrane</location>
    </subcellularLocation>
</comment>
<comment type="similarity">
    <text evidence="4 14">Belongs to the cytochrome P450 family.</text>
</comment>
<dbReference type="CDD" id="cd11065">
    <property type="entry name" value="CYP64-like"/>
    <property type="match status" value="1"/>
</dbReference>
<dbReference type="PRINTS" id="PR00463">
    <property type="entry name" value="EP450I"/>
</dbReference>
<dbReference type="AlphaFoldDB" id="A0A165Q3C2"/>
<keyword evidence="9 14" id="KW-0560">Oxidoreductase</keyword>
<dbReference type="Gene3D" id="1.10.630.10">
    <property type="entry name" value="Cytochrome P450"/>
    <property type="match status" value="1"/>
</dbReference>
<reference evidence="15 16" key="1">
    <citation type="journal article" date="2016" name="Mol. Biol. Evol.">
        <title>Comparative Genomics of Early-Diverging Mushroom-Forming Fungi Provides Insights into the Origins of Lignocellulose Decay Capabilities.</title>
        <authorList>
            <person name="Nagy L.G."/>
            <person name="Riley R."/>
            <person name="Tritt A."/>
            <person name="Adam C."/>
            <person name="Daum C."/>
            <person name="Floudas D."/>
            <person name="Sun H."/>
            <person name="Yadav J.S."/>
            <person name="Pangilinan J."/>
            <person name="Larsson K.H."/>
            <person name="Matsuura K."/>
            <person name="Barry K."/>
            <person name="Labutti K."/>
            <person name="Kuo R."/>
            <person name="Ohm R.A."/>
            <person name="Bhattacharya S.S."/>
            <person name="Shirouzu T."/>
            <person name="Yoshinaga Y."/>
            <person name="Martin F.M."/>
            <person name="Grigoriev I.V."/>
            <person name="Hibbett D.S."/>
        </authorList>
    </citation>
    <scope>NUCLEOTIDE SEQUENCE [LARGE SCALE GENOMIC DNA]</scope>
    <source>
        <strain evidence="15 16">HHB12029</strain>
    </source>
</reference>
<dbReference type="InterPro" id="IPR036396">
    <property type="entry name" value="Cyt_P450_sf"/>
</dbReference>
<dbReference type="EMBL" id="KV425885">
    <property type="protein sequence ID" value="KZW03024.1"/>
    <property type="molecule type" value="Genomic_DNA"/>
</dbReference>
<dbReference type="InterPro" id="IPR001128">
    <property type="entry name" value="Cyt_P450"/>
</dbReference>
<gene>
    <name evidence="15" type="ORF">EXIGLDRAFT_636655</name>
</gene>
<keyword evidence="16" id="KW-1185">Reference proteome</keyword>
<evidence type="ECO:0000256" key="8">
    <source>
        <dbReference type="ARBA" id="ARBA00022989"/>
    </source>
</evidence>
<name>A0A165Q3C2_EXIGL</name>
<comment type="pathway">
    <text evidence="3">Secondary metabolite biosynthesis.</text>
</comment>
<dbReference type="Proteomes" id="UP000077266">
    <property type="component" value="Unassembled WGS sequence"/>
</dbReference>
<dbReference type="InterPro" id="IPR002401">
    <property type="entry name" value="Cyt_P450_E_grp-I"/>
</dbReference>
<evidence type="ECO:0000256" key="12">
    <source>
        <dbReference type="ARBA" id="ARBA00023136"/>
    </source>
</evidence>
<dbReference type="PRINTS" id="PR00385">
    <property type="entry name" value="P450"/>
</dbReference>
<dbReference type="PROSITE" id="PS00086">
    <property type="entry name" value="CYTOCHROME_P450"/>
    <property type="match status" value="1"/>
</dbReference>
<dbReference type="Pfam" id="PF00067">
    <property type="entry name" value="p450"/>
    <property type="match status" value="1"/>
</dbReference>
<keyword evidence="11 14" id="KW-0503">Monooxygenase</keyword>
<evidence type="ECO:0000313" key="15">
    <source>
        <dbReference type="EMBL" id="KZW03024.1"/>
    </source>
</evidence>
<dbReference type="GO" id="GO:0005506">
    <property type="term" value="F:iron ion binding"/>
    <property type="evidence" value="ECO:0007669"/>
    <property type="project" value="InterPro"/>
</dbReference>
<evidence type="ECO:0000256" key="5">
    <source>
        <dbReference type="ARBA" id="ARBA00022617"/>
    </source>
</evidence>
<evidence type="ECO:0000256" key="14">
    <source>
        <dbReference type="RuleBase" id="RU000461"/>
    </source>
</evidence>
<proteinExistence type="inferred from homology"/>
<evidence type="ECO:0000256" key="1">
    <source>
        <dbReference type="ARBA" id="ARBA00001971"/>
    </source>
</evidence>
<evidence type="ECO:0000256" key="10">
    <source>
        <dbReference type="ARBA" id="ARBA00023004"/>
    </source>
</evidence>
<evidence type="ECO:0000256" key="11">
    <source>
        <dbReference type="ARBA" id="ARBA00023033"/>
    </source>
</evidence>
<keyword evidence="8" id="KW-1133">Transmembrane helix</keyword>
<keyword evidence="12" id="KW-0472">Membrane</keyword>
<dbReference type="GO" id="GO:0004497">
    <property type="term" value="F:monooxygenase activity"/>
    <property type="evidence" value="ECO:0007669"/>
    <property type="project" value="UniProtKB-KW"/>
</dbReference>
<keyword evidence="5 13" id="KW-0349">Heme</keyword>
<keyword evidence="10 13" id="KW-0408">Iron</keyword>
<dbReference type="STRING" id="1314781.A0A165Q3C2"/>
<dbReference type="PANTHER" id="PTHR46300:SF2">
    <property type="entry name" value="CYTOCHROME P450 MONOOXYGENASE ALNH-RELATED"/>
    <property type="match status" value="1"/>
</dbReference>
<evidence type="ECO:0000256" key="4">
    <source>
        <dbReference type="ARBA" id="ARBA00010617"/>
    </source>
</evidence>
<dbReference type="SUPFAM" id="SSF48264">
    <property type="entry name" value="Cytochrome P450"/>
    <property type="match status" value="1"/>
</dbReference>
<sequence length="509" mass="57007">MALLTFLVLVLSVVLLVGTIALAPLRRRKNLPPGPVGHFLVGNLFDVPLPPEEWLGFASFGKLYGPLAYLRVLGQDIVVLNTMKAASDLLEKRGSIYSDRPRMVMIKEVVGFDWLPSLMPYGDRWRLHRRALHQHLSEPSAKKWWALHEDLNGQFLRKLVHAPDEWWHLTEWLAGANILRMTFGLEAAETNDPWIQLGIDAIEVFSKSAAFGRFAVDAFPMLKHVPMWLPGTKWKRDAQEWHGIQTRSRDLPFEHLLTKMNSGAARSCIATDLLDPQSGGSAFPEDVVKNVTGIMYIAGADTTIVTMRAFFHAMVLNPDAQRAAQAEIDCIIPSSRLPTLQDRRDLPFVDAVVREVMRMYPVTPLVPHRLMIDDEYNGMHLPKGSTIIVNTWAIQNDECVYPEPDVFMPERHLRDGKLDLTNDPRMSFFGYGRRICPGRYVADAQIWLLVATVLASFNVSPAMEDGQTVVPGKPTSSGIVRAVPRFPCQVTPRSGEKRALVLNGPNAGG</sequence>